<gene>
    <name evidence="1" type="ORF">SUNI508_12697</name>
</gene>
<evidence type="ECO:0000313" key="1">
    <source>
        <dbReference type="EMBL" id="KAK9425990.1"/>
    </source>
</evidence>
<comment type="caution">
    <text evidence="1">The sequence shown here is derived from an EMBL/GenBank/DDBJ whole genome shotgun (WGS) entry which is preliminary data.</text>
</comment>
<protein>
    <submittedName>
        <fullName evidence="1">Major facilitator superfamily (MFS) profile domain-containing protein</fullName>
    </submittedName>
</protein>
<sequence>MHDWTTICALMVTAVIIDSNYWFEPFWAMLVSPGNPNGERRQIKVEVHHVFSNSNLIFTVPFKTSSAVMSDAFPSGTESFAGDVFNETAQLWLSRNSQAL</sequence>
<dbReference type="Proteomes" id="UP001408356">
    <property type="component" value="Unassembled WGS sequence"/>
</dbReference>
<keyword evidence="2" id="KW-1185">Reference proteome</keyword>
<reference evidence="1 2" key="1">
    <citation type="journal article" date="2024" name="J. Plant Pathol.">
        <title>Sequence and assembly of the genome of Seiridium unicorne, isolate CBS 538.82, causal agent of cypress canker disease.</title>
        <authorList>
            <person name="Scali E."/>
            <person name="Rocca G.D."/>
            <person name="Danti R."/>
            <person name="Garbelotto M."/>
            <person name="Barberini S."/>
            <person name="Baroncelli R."/>
            <person name="Emiliani G."/>
        </authorList>
    </citation>
    <scope>NUCLEOTIDE SEQUENCE [LARGE SCALE GENOMIC DNA]</scope>
    <source>
        <strain evidence="1 2">BM-138-508</strain>
    </source>
</reference>
<organism evidence="1 2">
    <name type="scientific">Seiridium unicorne</name>
    <dbReference type="NCBI Taxonomy" id="138068"/>
    <lineage>
        <taxon>Eukaryota</taxon>
        <taxon>Fungi</taxon>
        <taxon>Dikarya</taxon>
        <taxon>Ascomycota</taxon>
        <taxon>Pezizomycotina</taxon>
        <taxon>Sordariomycetes</taxon>
        <taxon>Xylariomycetidae</taxon>
        <taxon>Amphisphaeriales</taxon>
        <taxon>Sporocadaceae</taxon>
        <taxon>Seiridium</taxon>
    </lineage>
</organism>
<name>A0ABR2VGE4_9PEZI</name>
<dbReference type="EMBL" id="JARVKF010000008">
    <property type="protein sequence ID" value="KAK9425990.1"/>
    <property type="molecule type" value="Genomic_DNA"/>
</dbReference>
<proteinExistence type="predicted"/>
<evidence type="ECO:0000313" key="2">
    <source>
        <dbReference type="Proteomes" id="UP001408356"/>
    </source>
</evidence>
<accession>A0ABR2VGE4</accession>